<dbReference type="Proteomes" id="UP000694872">
    <property type="component" value="Unplaced"/>
</dbReference>
<dbReference type="KEGG" id="pxu:106123912"/>
<evidence type="ECO:0000259" key="2">
    <source>
        <dbReference type="SMART" id="SM00596"/>
    </source>
</evidence>
<feature type="domain" description="Pre-C2HC" evidence="2">
    <location>
        <begin position="237"/>
        <end position="306"/>
    </location>
</feature>
<feature type="compositionally biased region" description="Pro residues" evidence="1">
    <location>
        <begin position="98"/>
        <end position="107"/>
    </location>
</feature>
<protein>
    <submittedName>
        <fullName evidence="3">Nucleic-acid-binding protein from mobile element jockey-like</fullName>
    </submittedName>
</protein>
<reference evidence="3" key="1">
    <citation type="submission" date="2025-08" db="UniProtKB">
        <authorList>
            <consortium name="RefSeq"/>
        </authorList>
    </citation>
    <scope>IDENTIFICATION</scope>
</reference>
<dbReference type="AlphaFoldDB" id="A0AAJ7EFS8"/>
<gene>
    <name evidence="3" type="primary">LOC106123912</name>
</gene>
<dbReference type="GeneID" id="106123912"/>
<dbReference type="RefSeq" id="XP_013175781.1">
    <property type="nucleotide sequence ID" value="XM_013320327.1"/>
</dbReference>
<dbReference type="InterPro" id="IPR006579">
    <property type="entry name" value="Pre_C2HC_dom"/>
</dbReference>
<evidence type="ECO:0000313" key="3">
    <source>
        <dbReference type="RefSeq" id="XP_013175781.1"/>
    </source>
</evidence>
<organism evidence="3">
    <name type="scientific">Papilio xuthus</name>
    <name type="common">Asian swallowtail butterfly</name>
    <dbReference type="NCBI Taxonomy" id="66420"/>
    <lineage>
        <taxon>Eukaryota</taxon>
        <taxon>Metazoa</taxon>
        <taxon>Ecdysozoa</taxon>
        <taxon>Arthropoda</taxon>
        <taxon>Hexapoda</taxon>
        <taxon>Insecta</taxon>
        <taxon>Pterygota</taxon>
        <taxon>Neoptera</taxon>
        <taxon>Endopterygota</taxon>
        <taxon>Lepidoptera</taxon>
        <taxon>Glossata</taxon>
        <taxon>Ditrysia</taxon>
        <taxon>Papilionoidea</taxon>
        <taxon>Papilionidae</taxon>
        <taxon>Papilioninae</taxon>
        <taxon>Papilio</taxon>
    </lineage>
</organism>
<proteinExistence type="predicted"/>
<feature type="compositionally biased region" description="Pro residues" evidence="1">
    <location>
        <begin position="433"/>
        <end position="444"/>
    </location>
</feature>
<sequence length="499" mass="54665">MADLNLVAVLEFLRAKFPDAFKALTAETEVRAGPSKTDPISDASLSSGSDLEEMELDSPLSPENPEDTGGLFTEVRNKKKRKKRSSPAPSSESSSSSPVPPKAPRPHSPLESGSAHSVLIPALMAMPVAPPKTAPIKQSAVHSAPPVARALTDKKPPPIYIQAPDKWPMIQSALSNKFKVVAAATAQGIRMQLETAEAFRFVTRFLQEKEVYYHTYTLAEERILRVVIKRIPKEIPIEDVVQSLKDQKYPVISVFRMTNRRTKSPIDLVQVHLELSPEGKAIFDVKSICGLSGLIVEPPRKNGLPGQCHKCQLYGHSARNCFARPRCVKCLGDHGTSECSRPKDKSLLEAFGKPACVLCRGDHTANYHGCPKAPKRSPNQPQRSVRRPPAVLSANEFPPLQPSWKTNARTPAWGSNIPTASVPASTTPIPKPAPVKPAAMPTPPKTTGNPFESLNRLTSLNMEEVLTFTDEYEKASGNIGTRLYLIKKYKHIVCALEHN</sequence>
<dbReference type="SMART" id="SM00596">
    <property type="entry name" value="PRE_C2HC"/>
    <property type="match status" value="1"/>
</dbReference>
<dbReference type="PANTHER" id="PTHR33273:SF2">
    <property type="entry name" value="ENDONUCLEASE_EXONUCLEASE_PHOSPHATASE DOMAIN-CONTAINING PROTEIN"/>
    <property type="match status" value="1"/>
</dbReference>
<name>A0AAJ7EFS8_PAPXU</name>
<feature type="region of interest" description="Disordered" evidence="1">
    <location>
        <begin position="26"/>
        <end position="113"/>
    </location>
</feature>
<feature type="region of interest" description="Disordered" evidence="1">
    <location>
        <begin position="433"/>
        <end position="453"/>
    </location>
</feature>
<dbReference type="Pfam" id="PF07530">
    <property type="entry name" value="PRE_C2HC"/>
    <property type="match status" value="1"/>
</dbReference>
<feature type="compositionally biased region" description="Low complexity" evidence="1">
    <location>
        <begin position="86"/>
        <end position="97"/>
    </location>
</feature>
<accession>A0AAJ7EFS8</accession>
<dbReference type="PANTHER" id="PTHR33273">
    <property type="entry name" value="DOMAIN-CONTAINING PROTEIN, PUTATIVE-RELATED"/>
    <property type="match status" value="1"/>
</dbReference>
<evidence type="ECO:0000256" key="1">
    <source>
        <dbReference type="SAM" id="MobiDB-lite"/>
    </source>
</evidence>